<keyword evidence="2 5" id="KW-0489">Methyltransferase</keyword>
<organism evidence="6 7">
    <name type="scientific">Campylobacter ureolyticus</name>
    <dbReference type="NCBI Taxonomy" id="827"/>
    <lineage>
        <taxon>Bacteria</taxon>
        <taxon>Pseudomonadati</taxon>
        <taxon>Campylobacterota</taxon>
        <taxon>Epsilonproteobacteria</taxon>
        <taxon>Campylobacterales</taxon>
        <taxon>Campylobacteraceae</taxon>
        <taxon>Campylobacter</taxon>
    </lineage>
</organism>
<dbReference type="Pfam" id="PF01209">
    <property type="entry name" value="Ubie_methyltran"/>
    <property type="match status" value="1"/>
</dbReference>
<sequence>MKNQNKIIDMFNKIAPTYDKANKAMSFGIDESWRKEACAAILAKFINNDLSIADVACGTGDMMRLWSDISKGYNANITSLIGIDPSSGMLEVAKTKFPNFKFIQADAANTTLEDKSVDVISISYGIRNVVERVKALEEFNRILKIGGYLVVLEFAKPNKNGIISKVRDFYVSKILPKVGGFISKNKEAYEYLPDSIENFLDKESFVRELNGAGFESELVKSYSFDISTLFIVKKVKDL</sequence>
<dbReference type="PROSITE" id="PS01183">
    <property type="entry name" value="UBIE_1"/>
    <property type="match status" value="1"/>
</dbReference>
<dbReference type="AlphaFoldDB" id="A0A2I1NAY6"/>
<feature type="binding site" evidence="5">
    <location>
        <position position="123"/>
    </location>
    <ligand>
        <name>S-adenosyl-L-methionine</name>
        <dbReference type="ChEBI" id="CHEBI:59789"/>
    </ligand>
</feature>
<feature type="binding site" evidence="5">
    <location>
        <position position="59"/>
    </location>
    <ligand>
        <name>S-adenosyl-L-methionine</name>
        <dbReference type="ChEBI" id="CHEBI:59789"/>
    </ligand>
</feature>
<evidence type="ECO:0000256" key="2">
    <source>
        <dbReference type="ARBA" id="ARBA00022603"/>
    </source>
</evidence>
<dbReference type="EMBL" id="PKHU01000003">
    <property type="protein sequence ID" value="PKZ29547.1"/>
    <property type="molecule type" value="Genomic_DNA"/>
</dbReference>
<evidence type="ECO:0000256" key="1">
    <source>
        <dbReference type="ARBA" id="ARBA00022428"/>
    </source>
</evidence>
<dbReference type="NCBIfam" id="NF001244">
    <property type="entry name" value="PRK00216.1-5"/>
    <property type="match status" value="1"/>
</dbReference>
<dbReference type="GO" id="GO:0008425">
    <property type="term" value="F:2-methoxy-6-polyprenyl-1,4-benzoquinol methyltransferase activity"/>
    <property type="evidence" value="ECO:0007669"/>
    <property type="project" value="TreeGrafter"/>
</dbReference>
<dbReference type="GO" id="GO:0043770">
    <property type="term" value="F:demethylmenaquinone methyltransferase activity"/>
    <property type="evidence" value="ECO:0007669"/>
    <property type="project" value="UniProtKB-UniRule"/>
</dbReference>
<protein>
    <recommendedName>
        <fullName evidence="5">Demethylmenaquinone methyltransferase</fullName>
        <ecNumber evidence="5">2.1.1.163</ecNumber>
    </recommendedName>
</protein>
<name>A0A2I1NAY6_9BACT</name>
<keyword evidence="1 5" id="KW-0474">Menaquinone biosynthesis</keyword>
<feature type="binding site" evidence="5">
    <location>
        <begin position="106"/>
        <end position="107"/>
    </location>
    <ligand>
        <name>S-adenosyl-L-methionine</name>
        <dbReference type="ChEBI" id="CHEBI:59789"/>
    </ligand>
</feature>
<evidence type="ECO:0000313" key="7">
    <source>
        <dbReference type="Proteomes" id="UP000234639"/>
    </source>
</evidence>
<evidence type="ECO:0000256" key="5">
    <source>
        <dbReference type="HAMAP-Rule" id="MF_01813"/>
    </source>
</evidence>
<dbReference type="RefSeq" id="WP_101637111.1">
    <property type="nucleotide sequence ID" value="NZ_PKHU01000003.1"/>
</dbReference>
<gene>
    <name evidence="5" type="primary">menG</name>
    <name evidence="6" type="ORF">CYJ41_04115</name>
</gene>
<dbReference type="InterPro" id="IPR023576">
    <property type="entry name" value="UbiE/COQ5_MeTrFase_CS"/>
</dbReference>
<feature type="binding site" evidence="5">
    <location>
        <position position="84"/>
    </location>
    <ligand>
        <name>S-adenosyl-L-methionine</name>
        <dbReference type="ChEBI" id="CHEBI:59789"/>
    </ligand>
</feature>
<comment type="catalytic activity">
    <reaction evidence="5">
        <text>a 2-demethylmenaquinol + S-adenosyl-L-methionine = a menaquinol + S-adenosyl-L-homocysteine + H(+)</text>
        <dbReference type="Rhea" id="RHEA:42640"/>
        <dbReference type="Rhea" id="RHEA-COMP:9539"/>
        <dbReference type="Rhea" id="RHEA-COMP:9563"/>
        <dbReference type="ChEBI" id="CHEBI:15378"/>
        <dbReference type="ChEBI" id="CHEBI:18151"/>
        <dbReference type="ChEBI" id="CHEBI:55437"/>
        <dbReference type="ChEBI" id="CHEBI:57856"/>
        <dbReference type="ChEBI" id="CHEBI:59789"/>
        <dbReference type="EC" id="2.1.1.163"/>
    </reaction>
</comment>
<keyword evidence="4 5" id="KW-0949">S-adenosyl-L-methionine</keyword>
<dbReference type="EC" id="2.1.1.163" evidence="5"/>
<comment type="caution">
    <text evidence="6">The sequence shown here is derived from an EMBL/GenBank/DDBJ whole genome shotgun (WGS) entry which is preliminary data.</text>
</comment>
<dbReference type="Gene3D" id="3.40.50.150">
    <property type="entry name" value="Vaccinia Virus protein VP39"/>
    <property type="match status" value="1"/>
</dbReference>
<dbReference type="PANTHER" id="PTHR43591:SF24">
    <property type="entry name" value="2-METHOXY-6-POLYPRENYL-1,4-BENZOQUINOL METHYLASE, MITOCHONDRIAL"/>
    <property type="match status" value="1"/>
</dbReference>
<dbReference type="UniPathway" id="UPA00232"/>
<dbReference type="Proteomes" id="UP000234639">
    <property type="component" value="Unassembled WGS sequence"/>
</dbReference>
<dbReference type="CDD" id="cd02440">
    <property type="entry name" value="AdoMet_MTases"/>
    <property type="match status" value="1"/>
</dbReference>
<accession>A0A2I1NAY6</accession>
<dbReference type="GO" id="GO:0032259">
    <property type="term" value="P:methylation"/>
    <property type="evidence" value="ECO:0007669"/>
    <property type="project" value="UniProtKB-KW"/>
</dbReference>
<dbReference type="NCBIfam" id="TIGR01934">
    <property type="entry name" value="MenG_MenH_UbiE"/>
    <property type="match status" value="1"/>
</dbReference>
<dbReference type="GO" id="GO:0009234">
    <property type="term" value="P:menaquinone biosynthetic process"/>
    <property type="evidence" value="ECO:0007669"/>
    <property type="project" value="UniProtKB-UniRule"/>
</dbReference>
<dbReference type="HAMAP" id="MF_01813">
    <property type="entry name" value="MenG_UbiE_methyltr"/>
    <property type="match status" value="1"/>
</dbReference>
<comment type="similarity">
    <text evidence="5">Belongs to the class I-like SAM-binding methyltransferase superfamily. MenG/UbiE family.</text>
</comment>
<reference evidence="6 7" key="1">
    <citation type="submission" date="2017-12" db="EMBL/GenBank/DDBJ databases">
        <title>Phylogenetic diversity of female urinary microbiome.</title>
        <authorList>
            <person name="Thomas-White K."/>
            <person name="Wolfe A.J."/>
        </authorList>
    </citation>
    <scope>NUCLEOTIDE SEQUENCE [LARGE SCALE GENOMIC DNA]</scope>
    <source>
        <strain evidence="6 7">UMB0112</strain>
    </source>
</reference>
<comment type="pathway">
    <text evidence="5">Quinol/quinone metabolism; menaquinone biosynthesis; menaquinol from 1,4-dihydroxy-2-naphthoate: step 2/2.</text>
</comment>
<keyword evidence="3 5" id="KW-0808">Transferase</keyword>
<dbReference type="SUPFAM" id="SSF53335">
    <property type="entry name" value="S-adenosyl-L-methionine-dependent methyltransferases"/>
    <property type="match status" value="1"/>
</dbReference>
<proteinExistence type="inferred from homology"/>
<dbReference type="UniPathway" id="UPA00079">
    <property type="reaction ID" value="UER00169"/>
</dbReference>
<comment type="function">
    <text evidence="5">Methyltransferase required for the conversion of demethylmenaquinol (DMKH2) to menaquinol (MKH2).</text>
</comment>
<dbReference type="InterPro" id="IPR029063">
    <property type="entry name" value="SAM-dependent_MTases_sf"/>
</dbReference>
<dbReference type="PROSITE" id="PS51608">
    <property type="entry name" value="SAM_MT_UBIE"/>
    <property type="match status" value="1"/>
</dbReference>
<dbReference type="PANTHER" id="PTHR43591">
    <property type="entry name" value="METHYLTRANSFERASE"/>
    <property type="match status" value="1"/>
</dbReference>
<evidence type="ECO:0000256" key="4">
    <source>
        <dbReference type="ARBA" id="ARBA00022691"/>
    </source>
</evidence>
<dbReference type="InterPro" id="IPR004033">
    <property type="entry name" value="UbiE/COQ5_MeTrFase"/>
</dbReference>
<evidence type="ECO:0000256" key="3">
    <source>
        <dbReference type="ARBA" id="ARBA00022679"/>
    </source>
</evidence>
<evidence type="ECO:0000313" key="6">
    <source>
        <dbReference type="EMBL" id="PKZ29547.1"/>
    </source>
</evidence>